<sequence>MTDPTLDLAPALIRRLQAVLASVRPGLAVDGIPGDRTEAAALDVLQGVRLPDSARRSRFHLLTAAAQRILDREGHDPGAIDGLMGHNTAEALRAWEFATGHGRQEVIARTAFPNRPDPEDLLRQADCAEVYGQPGPEVEAQLAHAALPFPFRLDWDLGRTVTRARVHRLCAPALEAALAVVADHYGPAAMRALGLDRYAGGYMHRRMRGGRSWSMHAYGCAIDIYAGPNGLRARCPEALFCRPEYAAFLDIMQAHGWLPAIRLWGADAMHFQMARL</sequence>
<dbReference type="RefSeq" id="WP_259550452.1">
    <property type="nucleotide sequence ID" value="NZ_BAABHW010000002.1"/>
</dbReference>
<dbReference type="EMBL" id="BAABHW010000002">
    <property type="protein sequence ID" value="GAA5073422.1"/>
    <property type="molecule type" value="Genomic_DNA"/>
</dbReference>
<name>A0ABP9LCF8_9RHOB</name>
<organism evidence="1 2">
    <name type="scientific">[Roseibacterium] beibuensis</name>
    <dbReference type="NCBI Taxonomy" id="1193142"/>
    <lineage>
        <taxon>Bacteria</taxon>
        <taxon>Pseudomonadati</taxon>
        <taxon>Pseudomonadota</taxon>
        <taxon>Alphaproteobacteria</taxon>
        <taxon>Rhodobacterales</taxon>
        <taxon>Roseobacteraceae</taxon>
        <taxon>Roseicyclus</taxon>
    </lineage>
</organism>
<comment type="caution">
    <text evidence="1">The sequence shown here is derived from an EMBL/GenBank/DDBJ whole genome shotgun (WGS) entry which is preliminary data.</text>
</comment>
<accession>A0ABP9LCF8</accession>
<evidence type="ECO:0000313" key="1">
    <source>
        <dbReference type="EMBL" id="GAA5073422.1"/>
    </source>
</evidence>
<evidence type="ECO:0000313" key="2">
    <source>
        <dbReference type="Proteomes" id="UP001499910"/>
    </source>
</evidence>
<proteinExistence type="predicted"/>
<protein>
    <submittedName>
        <fullName evidence="1">M15 family metallopeptidase</fullName>
    </submittedName>
</protein>
<dbReference type="Proteomes" id="UP001499910">
    <property type="component" value="Unassembled WGS sequence"/>
</dbReference>
<gene>
    <name evidence="1" type="ORF">GCM10023209_19330</name>
</gene>
<keyword evidence="2" id="KW-1185">Reference proteome</keyword>
<dbReference type="InterPro" id="IPR009045">
    <property type="entry name" value="Zn_M74/Hedgehog-like"/>
</dbReference>
<dbReference type="SUPFAM" id="SSF55166">
    <property type="entry name" value="Hedgehog/DD-peptidase"/>
    <property type="match status" value="1"/>
</dbReference>
<reference evidence="2" key="1">
    <citation type="journal article" date="2019" name="Int. J. Syst. Evol. Microbiol.">
        <title>The Global Catalogue of Microorganisms (GCM) 10K type strain sequencing project: providing services to taxonomists for standard genome sequencing and annotation.</title>
        <authorList>
            <consortium name="The Broad Institute Genomics Platform"/>
            <consortium name="The Broad Institute Genome Sequencing Center for Infectious Disease"/>
            <person name="Wu L."/>
            <person name="Ma J."/>
        </authorList>
    </citation>
    <scope>NUCLEOTIDE SEQUENCE [LARGE SCALE GENOMIC DNA]</scope>
    <source>
        <strain evidence="2">JCM 18015</strain>
    </source>
</reference>